<feature type="transmembrane region" description="Helical" evidence="1">
    <location>
        <begin position="105"/>
        <end position="124"/>
    </location>
</feature>
<evidence type="ECO:0000256" key="1">
    <source>
        <dbReference type="SAM" id="Phobius"/>
    </source>
</evidence>
<dbReference type="EMBL" id="HBUF01670425">
    <property type="protein sequence ID" value="CAG6790381.1"/>
    <property type="molecule type" value="Transcribed_RNA"/>
</dbReference>
<dbReference type="AlphaFoldDB" id="A0A8D9BUB4"/>
<feature type="transmembrane region" description="Helical" evidence="1">
    <location>
        <begin position="12"/>
        <end position="33"/>
    </location>
</feature>
<sequence length="164" mass="19480">MSLILEIINFTIYLVDFTILPRHSSFISSLIFTTLLRQIYYPFNFPTFLFINFTHYLPRPPHSFNHKFTNITSLISPHYLENLINSIIDFTMSKLVDFTILLRQIYYLFNFTAISAYFSTILNITSSTSFIKSSVLQNISLVNFITILRKPHKLNRKFYHFKTR</sequence>
<keyword evidence="1" id="KW-0472">Membrane</keyword>
<accession>A0A8D9BUB4</accession>
<feature type="transmembrane region" description="Helical" evidence="1">
    <location>
        <begin position="39"/>
        <end position="57"/>
    </location>
</feature>
<protein>
    <submittedName>
        <fullName evidence="2">Uncharacterized protein</fullName>
    </submittedName>
</protein>
<keyword evidence="1" id="KW-1133">Transmembrane helix</keyword>
<organism evidence="2">
    <name type="scientific">Cacopsylla melanoneura</name>
    <dbReference type="NCBI Taxonomy" id="428564"/>
    <lineage>
        <taxon>Eukaryota</taxon>
        <taxon>Metazoa</taxon>
        <taxon>Ecdysozoa</taxon>
        <taxon>Arthropoda</taxon>
        <taxon>Hexapoda</taxon>
        <taxon>Insecta</taxon>
        <taxon>Pterygota</taxon>
        <taxon>Neoptera</taxon>
        <taxon>Paraneoptera</taxon>
        <taxon>Hemiptera</taxon>
        <taxon>Sternorrhyncha</taxon>
        <taxon>Psylloidea</taxon>
        <taxon>Psyllidae</taxon>
        <taxon>Psyllinae</taxon>
        <taxon>Cacopsylla</taxon>
    </lineage>
</organism>
<reference evidence="2" key="1">
    <citation type="submission" date="2021-05" db="EMBL/GenBank/DDBJ databases">
        <authorList>
            <person name="Alioto T."/>
            <person name="Alioto T."/>
            <person name="Gomez Garrido J."/>
        </authorList>
    </citation>
    <scope>NUCLEOTIDE SEQUENCE</scope>
</reference>
<name>A0A8D9BUB4_9HEMI</name>
<evidence type="ECO:0000313" key="2">
    <source>
        <dbReference type="EMBL" id="CAG6790381.1"/>
    </source>
</evidence>
<keyword evidence="1" id="KW-0812">Transmembrane</keyword>
<proteinExistence type="predicted"/>